<evidence type="ECO:0000259" key="2">
    <source>
        <dbReference type="Pfam" id="PF22725"/>
    </source>
</evidence>
<dbReference type="InterPro" id="IPR000683">
    <property type="entry name" value="Gfo/Idh/MocA-like_OxRdtase_N"/>
</dbReference>
<dbReference type="SUPFAM" id="SSF55347">
    <property type="entry name" value="Glyceraldehyde-3-phosphate dehydrogenase-like, C-terminal domain"/>
    <property type="match status" value="1"/>
</dbReference>
<dbReference type="GO" id="GO:0000166">
    <property type="term" value="F:nucleotide binding"/>
    <property type="evidence" value="ECO:0007669"/>
    <property type="project" value="InterPro"/>
</dbReference>
<sequence length="359" mass="36614">MTVNADPTAALADGTAGGRPAAPIAVAVIGAGFMGERWGRALHEHAGARVAVVGDPDAARGGALAERLGARHVADAREAAAAPGVDAVVVCTPEHLHLDASLAALEAGRALAVEKPIAHSSEEADAIVAAAERADVPVLAAHVLRFEPRYAAVRDAIARGEIGRVVAVRQERIGVAADRARLGERTTVALYYASHELDLARWYAGDLVEVHGYGDPGELLSGALRFADGAHGTVQVGWCLPDRTPGFGLAGVTVIGEHGALRVSQGDSGLLAVGCDGQLDADVAWAPELHGRLGGALAREVDHFVAVARGDQAPLCTAADGAAAVRASLALEASAGIGSTIEIERPRHGGSLTEETGVK</sequence>
<dbReference type="Proteomes" id="UP000585272">
    <property type="component" value="Unassembled WGS sequence"/>
</dbReference>
<dbReference type="Gene3D" id="3.40.50.720">
    <property type="entry name" value="NAD(P)-binding Rossmann-like Domain"/>
    <property type="match status" value="1"/>
</dbReference>
<dbReference type="EMBL" id="JACHNU010000003">
    <property type="protein sequence ID" value="MBB4662999.1"/>
    <property type="molecule type" value="Genomic_DNA"/>
</dbReference>
<dbReference type="SUPFAM" id="SSF51735">
    <property type="entry name" value="NAD(P)-binding Rossmann-fold domains"/>
    <property type="match status" value="1"/>
</dbReference>
<evidence type="ECO:0000259" key="1">
    <source>
        <dbReference type="Pfam" id="PF01408"/>
    </source>
</evidence>
<evidence type="ECO:0000313" key="3">
    <source>
        <dbReference type="EMBL" id="MBB4662999.1"/>
    </source>
</evidence>
<proteinExistence type="predicted"/>
<evidence type="ECO:0000313" key="4">
    <source>
        <dbReference type="Proteomes" id="UP000585272"/>
    </source>
</evidence>
<dbReference type="PANTHER" id="PTHR43377:SF8">
    <property type="entry name" value="BLR3664 PROTEIN"/>
    <property type="match status" value="1"/>
</dbReference>
<dbReference type="InterPro" id="IPR036291">
    <property type="entry name" value="NAD(P)-bd_dom_sf"/>
</dbReference>
<keyword evidence="4" id="KW-1185">Reference proteome</keyword>
<gene>
    <name evidence="3" type="ORF">BDZ31_002588</name>
</gene>
<dbReference type="InterPro" id="IPR051450">
    <property type="entry name" value="Gfo/Idh/MocA_Oxidoreductases"/>
</dbReference>
<reference evidence="3 4" key="1">
    <citation type="submission" date="2020-08" db="EMBL/GenBank/DDBJ databases">
        <title>Genomic Encyclopedia of Archaeal and Bacterial Type Strains, Phase II (KMG-II): from individual species to whole genera.</title>
        <authorList>
            <person name="Goeker M."/>
        </authorList>
    </citation>
    <scope>NUCLEOTIDE SEQUENCE [LARGE SCALE GENOMIC DNA]</scope>
    <source>
        <strain evidence="3 4">DSM 23288</strain>
    </source>
</reference>
<protein>
    <submittedName>
        <fullName evidence="3">Putative dehydrogenase</fullName>
    </submittedName>
</protein>
<dbReference type="Pfam" id="PF22725">
    <property type="entry name" value="GFO_IDH_MocA_C3"/>
    <property type="match status" value="1"/>
</dbReference>
<dbReference type="InterPro" id="IPR055170">
    <property type="entry name" value="GFO_IDH_MocA-like_dom"/>
</dbReference>
<feature type="domain" description="Gfo/Idh/MocA-like oxidoreductase N-terminal" evidence="1">
    <location>
        <begin position="25"/>
        <end position="140"/>
    </location>
</feature>
<dbReference type="AlphaFoldDB" id="A0A840IDT1"/>
<feature type="domain" description="GFO/IDH/MocA-like oxidoreductase" evidence="2">
    <location>
        <begin position="150"/>
        <end position="261"/>
    </location>
</feature>
<comment type="caution">
    <text evidence="3">The sequence shown here is derived from an EMBL/GenBank/DDBJ whole genome shotgun (WGS) entry which is preliminary data.</text>
</comment>
<name>A0A840IDT1_9ACTN</name>
<organism evidence="3 4">
    <name type="scientific">Conexibacter arvalis</name>
    <dbReference type="NCBI Taxonomy" id="912552"/>
    <lineage>
        <taxon>Bacteria</taxon>
        <taxon>Bacillati</taxon>
        <taxon>Actinomycetota</taxon>
        <taxon>Thermoleophilia</taxon>
        <taxon>Solirubrobacterales</taxon>
        <taxon>Conexibacteraceae</taxon>
        <taxon>Conexibacter</taxon>
    </lineage>
</organism>
<accession>A0A840IDT1</accession>
<dbReference type="PANTHER" id="PTHR43377">
    <property type="entry name" value="BILIVERDIN REDUCTASE A"/>
    <property type="match status" value="1"/>
</dbReference>
<dbReference type="RefSeq" id="WP_183342661.1">
    <property type="nucleotide sequence ID" value="NZ_JACHNU010000003.1"/>
</dbReference>
<dbReference type="Pfam" id="PF01408">
    <property type="entry name" value="GFO_IDH_MocA"/>
    <property type="match status" value="1"/>
</dbReference>
<dbReference type="Gene3D" id="3.30.360.10">
    <property type="entry name" value="Dihydrodipicolinate Reductase, domain 2"/>
    <property type="match status" value="1"/>
</dbReference>